<proteinExistence type="predicted"/>
<evidence type="ECO:0000259" key="1">
    <source>
        <dbReference type="Pfam" id="PF09937"/>
    </source>
</evidence>
<evidence type="ECO:0000313" key="3">
    <source>
        <dbReference type="Proteomes" id="UP000501939"/>
    </source>
</evidence>
<gene>
    <name evidence="2" type="ORF">G8D99_07780</name>
</gene>
<dbReference type="RefSeq" id="WP_166324109.1">
    <property type="nucleotide sequence ID" value="NZ_CP049916.1"/>
</dbReference>
<protein>
    <submittedName>
        <fullName evidence="2">DUF2169 domain-containing protein</fullName>
    </submittedName>
</protein>
<dbReference type="AlphaFoldDB" id="A0A6G8S4A3"/>
<keyword evidence="3" id="KW-1185">Reference proteome</keyword>
<dbReference type="InterPro" id="IPR018683">
    <property type="entry name" value="DUF2169"/>
</dbReference>
<dbReference type="EMBL" id="CP049916">
    <property type="protein sequence ID" value="QIO08920.1"/>
    <property type="molecule type" value="Genomic_DNA"/>
</dbReference>
<feature type="domain" description="DUF2169" evidence="1">
    <location>
        <begin position="23"/>
        <end position="109"/>
    </location>
</feature>
<organism evidence="2 3">
    <name type="scientific">Acinetobacter lanii</name>
    <dbReference type="NCBI Taxonomy" id="2715163"/>
    <lineage>
        <taxon>Bacteria</taxon>
        <taxon>Pseudomonadati</taxon>
        <taxon>Pseudomonadota</taxon>
        <taxon>Gammaproteobacteria</taxon>
        <taxon>Moraxellales</taxon>
        <taxon>Moraxellaceae</taxon>
        <taxon>Acinetobacter</taxon>
    </lineage>
</organism>
<dbReference type="Pfam" id="PF09937">
    <property type="entry name" value="DUF2169"/>
    <property type="match status" value="2"/>
</dbReference>
<evidence type="ECO:0000313" key="2">
    <source>
        <dbReference type="EMBL" id="QIO08920.1"/>
    </source>
</evidence>
<feature type="domain" description="DUF2169" evidence="1">
    <location>
        <begin position="160"/>
        <end position="422"/>
    </location>
</feature>
<sequence>MTLENNTVFPALLYTVADAQRTEKYVVVMKVSYKINRLSENQWDLELIEDGSIPLCLADEYWGEIGKSSVKIESDLAPFKPKCDVIINGSAYSKNEKPVSAIAVRIRLSVPKQHQALIPPKIPQPLNPKMPLTESQKKQWIKEQQLYEAQLVRQKNIEYVSQLEKTLSVLGESHFEQNILLPGWKRTRLAAFVACPIRWEYTFGGHHFLKKNDNDLTPVLNEACYTNPLGCGWVDSSYFECCEKVNHYKSKTEKLKNFKIIKAPRVEQYLQRQKKPAFIDQAKKGKLEKVSQMQEIASKYPFIPAGFGFIGRSWLPRIAYAGTYDQKWLDEQHPYPPFDMDYRYWNGAPEDQQIEVFNPASKLELWNLVHPNFSDDGYLCVHFKGHQPLATICCEDATQEEVALKTETVLIDTDQMTISLTHKVVIDKQPESITLIRLDLVN</sequence>
<accession>A0A6G8S4A3</accession>
<dbReference type="KEGG" id="alj:G8D99_07780"/>
<reference evidence="2 3" key="1">
    <citation type="submission" date="2020-03" db="EMBL/GenBank/DDBJ databases">
        <authorList>
            <person name="Zhu W."/>
        </authorList>
    </citation>
    <scope>NUCLEOTIDE SEQUENCE [LARGE SCALE GENOMIC DNA]</scope>
    <source>
        <strain evidence="2 3">185</strain>
    </source>
</reference>
<name>A0A6G8S4A3_9GAMM</name>
<dbReference type="Proteomes" id="UP000501939">
    <property type="component" value="Chromosome"/>
</dbReference>